<evidence type="ECO:0000256" key="2">
    <source>
        <dbReference type="SAM" id="Phobius"/>
    </source>
</evidence>
<dbReference type="EMBL" id="CAADFJ010000017">
    <property type="protein sequence ID" value="VFJ97945.1"/>
    <property type="molecule type" value="Genomic_DNA"/>
</dbReference>
<feature type="transmembrane region" description="Helical" evidence="2">
    <location>
        <begin position="133"/>
        <end position="155"/>
    </location>
</feature>
<feature type="region of interest" description="Disordered" evidence="1">
    <location>
        <begin position="68"/>
        <end position="101"/>
    </location>
</feature>
<keyword evidence="2" id="KW-0472">Membrane</keyword>
<keyword evidence="2" id="KW-0812">Transmembrane</keyword>
<feature type="transmembrane region" description="Helical" evidence="2">
    <location>
        <begin position="195"/>
        <end position="213"/>
    </location>
</feature>
<feature type="compositionally biased region" description="Polar residues" evidence="1">
    <location>
        <begin position="320"/>
        <end position="332"/>
    </location>
</feature>
<proteinExistence type="predicted"/>
<feature type="transmembrane region" description="Helical" evidence="2">
    <location>
        <begin position="108"/>
        <end position="127"/>
    </location>
</feature>
<reference evidence="3" key="1">
    <citation type="submission" date="2019-02" db="EMBL/GenBank/DDBJ databases">
        <authorList>
            <person name="Gruber-Vodicka R. H."/>
            <person name="Seah K. B. B."/>
        </authorList>
    </citation>
    <scope>NUCLEOTIDE SEQUENCE</scope>
    <source>
        <strain evidence="3">BECK_SA2B12</strain>
    </source>
</reference>
<name>A0A450UZR9_9GAMM</name>
<gene>
    <name evidence="3" type="ORF">BECKH772C_GA0070978_1001722</name>
</gene>
<feature type="compositionally biased region" description="Polar residues" evidence="1">
    <location>
        <begin position="74"/>
        <end position="101"/>
    </location>
</feature>
<organism evidence="3">
    <name type="scientific">Candidatus Kentrum eta</name>
    <dbReference type="NCBI Taxonomy" id="2126337"/>
    <lineage>
        <taxon>Bacteria</taxon>
        <taxon>Pseudomonadati</taxon>
        <taxon>Pseudomonadota</taxon>
        <taxon>Gammaproteobacteria</taxon>
        <taxon>Candidatus Kentrum</taxon>
    </lineage>
</organism>
<keyword evidence="2" id="KW-1133">Transmembrane helix</keyword>
<accession>A0A450UZR9</accession>
<feature type="transmembrane region" description="Helical" evidence="2">
    <location>
        <begin position="162"/>
        <end position="183"/>
    </location>
</feature>
<dbReference type="AlphaFoldDB" id="A0A450UZR9"/>
<protein>
    <submittedName>
        <fullName evidence="3">Uncharacterized protein</fullName>
    </submittedName>
</protein>
<evidence type="ECO:0000256" key="1">
    <source>
        <dbReference type="SAM" id="MobiDB-lite"/>
    </source>
</evidence>
<evidence type="ECO:0000313" key="3">
    <source>
        <dbReference type="EMBL" id="VFJ97945.1"/>
    </source>
</evidence>
<sequence length="383" mass="41326">MTMAESRPAALQKVRGRSLAGRSCSSLHSPIFGLLRLASHVREPPRDGREIFSQPLSDIGRRPRAAGFMATRPAQRNRQNSGNTGNGTEPMNTETSNTHPARSAWETVTTAIVIASIGIGMLAAAVYRADPFLSSLSSVFLALSVIVGATAFVLAARERSRLPAFVSAVASMAIAILLIREWWRPDVLPWLDATAAALAVAAILGLAALLLWYRLAPPPERPDWHLADAPPPLSGRDAFIGRLEELRALDAAWDEAAAPPLGPRPDPDQHPDRRHHRPGRLRQDHPGPLLAVVAFREKGALPVIPAPPLVVIPAGNAGTQRQGWQQTTSVQGRQGYLPPRPLLARPPGGPGREWPHRGPLSPSRPSSHQLCEPSAFLSRKAPR</sequence>
<feature type="region of interest" description="Disordered" evidence="1">
    <location>
        <begin position="320"/>
        <end position="383"/>
    </location>
</feature>
<feature type="region of interest" description="Disordered" evidence="1">
    <location>
        <begin position="256"/>
        <end position="285"/>
    </location>
</feature>